<protein>
    <recommendedName>
        <fullName evidence="10">Nop domain-containing protein</fullName>
    </recommendedName>
</protein>
<dbReference type="Pfam" id="PF09785">
    <property type="entry name" value="Prp31_C"/>
    <property type="match status" value="1"/>
</dbReference>
<name>A0A7S0IDS7_MICPS</name>
<dbReference type="FunFam" id="1.10.246.90:FF:000002">
    <property type="entry name" value="U4/U6 small nuclear ribonucleoprotein Prp31"/>
    <property type="match status" value="1"/>
</dbReference>
<keyword evidence="8" id="KW-0687">Ribonucleoprotein</keyword>
<dbReference type="Pfam" id="PF01798">
    <property type="entry name" value="Nop"/>
    <property type="match status" value="1"/>
</dbReference>
<feature type="compositionally biased region" description="Basic and acidic residues" evidence="9">
    <location>
        <begin position="25"/>
        <end position="39"/>
    </location>
</feature>
<evidence type="ECO:0000256" key="6">
    <source>
        <dbReference type="ARBA" id="ARBA00023187"/>
    </source>
</evidence>
<dbReference type="EMBL" id="HBEQ01007598">
    <property type="protein sequence ID" value="CAD8518625.1"/>
    <property type="molecule type" value="Transcribed_RNA"/>
</dbReference>
<keyword evidence="3" id="KW-0507">mRNA processing</keyword>
<evidence type="ECO:0000256" key="7">
    <source>
        <dbReference type="ARBA" id="ARBA00023242"/>
    </source>
</evidence>
<dbReference type="InterPro" id="IPR012976">
    <property type="entry name" value="NOSIC"/>
</dbReference>
<evidence type="ECO:0000256" key="1">
    <source>
        <dbReference type="ARBA" id="ARBA00004123"/>
    </source>
</evidence>
<dbReference type="InterPro" id="IPR027105">
    <property type="entry name" value="Prp31"/>
</dbReference>
<evidence type="ECO:0000259" key="10">
    <source>
        <dbReference type="PROSITE" id="PS51358"/>
    </source>
</evidence>
<dbReference type="GO" id="GO:0005687">
    <property type="term" value="C:U4 snRNP"/>
    <property type="evidence" value="ECO:0007669"/>
    <property type="project" value="TreeGrafter"/>
</dbReference>
<accession>A0A7S0IDS7</accession>
<dbReference type="Gene3D" id="1.10.287.4070">
    <property type="match status" value="1"/>
</dbReference>
<dbReference type="PANTHER" id="PTHR13904">
    <property type="entry name" value="PRE-MRNA SPLICING FACTOR PRP31"/>
    <property type="match status" value="1"/>
</dbReference>
<dbReference type="InterPro" id="IPR036070">
    <property type="entry name" value="Nop_dom_sf"/>
</dbReference>
<feature type="region of interest" description="Disordered" evidence="9">
    <location>
        <begin position="19"/>
        <end position="40"/>
    </location>
</feature>
<proteinExistence type="inferred from homology"/>
<keyword evidence="4" id="KW-0747">Spliceosome</keyword>
<dbReference type="PANTHER" id="PTHR13904:SF0">
    <property type="entry name" value="U4_U6 SMALL NUCLEAR RIBONUCLEOPROTEIN PRP31"/>
    <property type="match status" value="1"/>
</dbReference>
<dbReference type="FunFam" id="1.10.287.4070:FF:000003">
    <property type="entry name" value="U4/U6 small nuclear ribonucleoprotein PRP31"/>
    <property type="match status" value="1"/>
</dbReference>
<dbReference type="PROSITE" id="PS51358">
    <property type="entry name" value="NOP"/>
    <property type="match status" value="1"/>
</dbReference>
<dbReference type="InterPro" id="IPR002687">
    <property type="entry name" value="Nop_dom"/>
</dbReference>
<dbReference type="GO" id="GO:0046540">
    <property type="term" value="C:U4/U6 x U5 tri-snRNP complex"/>
    <property type="evidence" value="ECO:0007669"/>
    <property type="project" value="InterPro"/>
</dbReference>
<dbReference type="GO" id="GO:0000244">
    <property type="term" value="P:spliceosomal tri-snRNP complex assembly"/>
    <property type="evidence" value="ECO:0007669"/>
    <property type="project" value="InterPro"/>
</dbReference>
<organism evidence="11">
    <name type="scientific">Micromonas pusilla</name>
    <name type="common">Picoplanktonic green alga</name>
    <name type="synonym">Chromulina pusilla</name>
    <dbReference type="NCBI Taxonomy" id="38833"/>
    <lineage>
        <taxon>Eukaryota</taxon>
        <taxon>Viridiplantae</taxon>
        <taxon>Chlorophyta</taxon>
        <taxon>Mamiellophyceae</taxon>
        <taxon>Mamiellales</taxon>
        <taxon>Mamiellaceae</taxon>
        <taxon>Micromonas</taxon>
    </lineage>
</organism>
<dbReference type="SUPFAM" id="SSF89124">
    <property type="entry name" value="Nop domain"/>
    <property type="match status" value="1"/>
</dbReference>
<evidence type="ECO:0000256" key="3">
    <source>
        <dbReference type="ARBA" id="ARBA00022664"/>
    </source>
</evidence>
<comment type="subcellular location">
    <subcellularLocation>
        <location evidence="1">Nucleus</location>
    </subcellularLocation>
</comment>
<dbReference type="GO" id="GO:0003723">
    <property type="term" value="F:RNA binding"/>
    <property type="evidence" value="ECO:0007669"/>
    <property type="project" value="UniProtKB-KW"/>
</dbReference>
<sequence length="509" mass="54265">MATLADSFLADLDDLSDEDDVADVPVKDEPAEDGVKAEAAEGPVSGVDFRSLDAVAKLVGSERYRRVISQVDDALAADAKKIEEEGDASAGPGSTLGVVDEGAYQLIVDCNALSVEIENEIQVVHNFIRDRYRSKFPELESLVMHPLDYARVVKAIGNEMDMTKVELESVLPSATIMVVSVTGSTTNGQPLSAGDLDTTVRACDVQLQLDADKRKLVALVEARMDRTAPNLSAVLGPEVASKLMSVAGGLVALSKMPANNVQVLGQKRKTAAGMSSATAVRAGDLHVGFINHCDIIQRKTPPPLRMRAARLVAGKCTLMARVDAFGEDPSGSTGRNMHEEMVKKIEKWQEPPTARTAKPLAIPGGEVKKRRGGKRARAWKERFGASDMRKAANRVNFNVAEEEIGYEGEGLGTLGTSAGMAAASGKLKLTAKPAKMKVPKNLQKKMMNYGSGGATSGLSSSLAFTPIQGIELVNPNVNKNATSGTDSVFSEMRGFRKVSAGTLQRQLKD</sequence>
<keyword evidence="5" id="KW-0694">RNA-binding</keyword>
<evidence type="ECO:0000256" key="5">
    <source>
        <dbReference type="ARBA" id="ARBA00022884"/>
    </source>
</evidence>
<evidence type="ECO:0000313" key="11">
    <source>
        <dbReference type="EMBL" id="CAD8518625.1"/>
    </source>
</evidence>
<feature type="domain" description="Nop" evidence="10">
    <location>
        <begin position="227"/>
        <end position="350"/>
    </location>
</feature>
<comment type="similarity">
    <text evidence="2">Belongs to the PRP31 family.</text>
</comment>
<evidence type="ECO:0000256" key="9">
    <source>
        <dbReference type="SAM" id="MobiDB-lite"/>
    </source>
</evidence>
<evidence type="ECO:0000256" key="2">
    <source>
        <dbReference type="ARBA" id="ARBA00005572"/>
    </source>
</evidence>
<keyword evidence="7" id="KW-0539">Nucleus</keyword>
<dbReference type="GO" id="GO:0071011">
    <property type="term" value="C:precatalytic spliceosome"/>
    <property type="evidence" value="ECO:0007669"/>
    <property type="project" value="TreeGrafter"/>
</dbReference>
<dbReference type="InterPro" id="IPR019175">
    <property type="entry name" value="Prp31_C"/>
</dbReference>
<keyword evidence="6" id="KW-0508">mRNA splicing</keyword>
<evidence type="ECO:0000256" key="4">
    <source>
        <dbReference type="ARBA" id="ARBA00022728"/>
    </source>
</evidence>
<reference evidence="11" key="1">
    <citation type="submission" date="2021-01" db="EMBL/GenBank/DDBJ databases">
        <authorList>
            <person name="Corre E."/>
            <person name="Pelletier E."/>
            <person name="Niang G."/>
            <person name="Scheremetjew M."/>
            <person name="Finn R."/>
            <person name="Kale V."/>
            <person name="Holt S."/>
            <person name="Cochrane G."/>
            <person name="Meng A."/>
            <person name="Brown T."/>
            <person name="Cohen L."/>
        </authorList>
    </citation>
    <scope>NUCLEOTIDE SEQUENCE</scope>
    <source>
        <strain evidence="11">CCMP1723</strain>
    </source>
</reference>
<dbReference type="SMART" id="SM00931">
    <property type="entry name" value="NOSIC"/>
    <property type="match status" value="1"/>
</dbReference>
<dbReference type="AlphaFoldDB" id="A0A7S0IDS7"/>
<dbReference type="InterPro" id="IPR042239">
    <property type="entry name" value="Nop_C"/>
</dbReference>
<evidence type="ECO:0000256" key="8">
    <source>
        <dbReference type="ARBA" id="ARBA00023274"/>
    </source>
</evidence>
<gene>
    <name evidence="11" type="ORF">MCOM1403_LOCUS6051</name>
</gene>
<dbReference type="Gene3D" id="1.10.246.90">
    <property type="entry name" value="Nop domain"/>
    <property type="match status" value="1"/>
</dbReference>